<dbReference type="Proteomes" id="UP000029981">
    <property type="component" value="Chromosome 6"/>
</dbReference>
<reference evidence="1 2" key="2">
    <citation type="journal article" date="2009" name="PLoS ONE">
        <title>An integrated genetic and cytogenetic map of the cucumber genome.</title>
        <authorList>
            <person name="Ren Y."/>
            <person name="Zhang Z."/>
            <person name="Liu J."/>
            <person name="Staub J.E."/>
            <person name="Han Y."/>
            <person name="Cheng Z."/>
            <person name="Li X."/>
            <person name="Lu J."/>
            <person name="Miao H."/>
            <person name="Kang H."/>
            <person name="Xie B."/>
            <person name="Gu X."/>
            <person name="Wang X."/>
            <person name="Du Y."/>
            <person name="Jin W."/>
            <person name="Huang S."/>
        </authorList>
    </citation>
    <scope>NUCLEOTIDE SEQUENCE [LARGE SCALE GENOMIC DNA]</scope>
    <source>
        <strain evidence="2">cv. 9930</strain>
    </source>
</reference>
<reference evidence="1 2" key="1">
    <citation type="journal article" date="2009" name="Nat. Genet.">
        <title>The genome of the cucumber, Cucumis sativus L.</title>
        <authorList>
            <person name="Huang S."/>
            <person name="Li R."/>
            <person name="Zhang Z."/>
            <person name="Li L."/>
            <person name="Gu X."/>
            <person name="Fan W."/>
            <person name="Lucas W.J."/>
            <person name="Wang X."/>
            <person name="Xie B."/>
            <person name="Ni P."/>
            <person name="Ren Y."/>
            <person name="Zhu H."/>
            <person name="Li J."/>
            <person name="Lin K."/>
            <person name="Jin W."/>
            <person name="Fei Z."/>
            <person name="Li G."/>
            <person name="Staub J."/>
            <person name="Kilian A."/>
            <person name="van der Vossen E.A."/>
            <person name="Wu Y."/>
            <person name="Guo J."/>
            <person name="He J."/>
            <person name="Jia Z."/>
            <person name="Ren Y."/>
            <person name="Tian G."/>
            <person name="Lu Y."/>
            <person name="Ruan J."/>
            <person name="Qian W."/>
            <person name="Wang M."/>
            <person name="Huang Q."/>
            <person name="Li B."/>
            <person name="Xuan Z."/>
            <person name="Cao J."/>
            <person name="Asan"/>
            <person name="Wu Z."/>
            <person name="Zhang J."/>
            <person name="Cai Q."/>
            <person name="Bai Y."/>
            <person name="Zhao B."/>
            <person name="Han Y."/>
            <person name="Li Y."/>
            <person name="Li X."/>
            <person name="Wang S."/>
            <person name="Shi Q."/>
            <person name="Liu S."/>
            <person name="Cho W.K."/>
            <person name="Kim J.Y."/>
            <person name="Xu Y."/>
            <person name="Heller-Uszynska K."/>
            <person name="Miao H."/>
            <person name="Cheng Z."/>
            <person name="Zhang S."/>
            <person name="Wu J."/>
            <person name="Yang Y."/>
            <person name="Kang H."/>
            <person name="Li M."/>
            <person name="Liang H."/>
            <person name="Ren X."/>
            <person name="Shi Z."/>
            <person name="Wen M."/>
            <person name="Jian M."/>
            <person name="Yang H."/>
            <person name="Zhang G."/>
            <person name="Yang Z."/>
            <person name="Chen R."/>
            <person name="Liu S."/>
            <person name="Li J."/>
            <person name="Ma L."/>
            <person name="Liu H."/>
            <person name="Zhou Y."/>
            <person name="Zhao J."/>
            <person name="Fang X."/>
            <person name="Li G."/>
            <person name="Fang L."/>
            <person name="Li Y."/>
            <person name="Liu D."/>
            <person name="Zheng H."/>
            <person name="Zhang Y."/>
            <person name="Qin N."/>
            <person name="Li Z."/>
            <person name="Yang G."/>
            <person name="Yang S."/>
            <person name="Bolund L."/>
            <person name="Kristiansen K."/>
            <person name="Zheng H."/>
            <person name="Li S."/>
            <person name="Zhang X."/>
            <person name="Yang H."/>
            <person name="Wang J."/>
            <person name="Sun R."/>
            <person name="Zhang B."/>
            <person name="Jiang S."/>
            <person name="Wang J."/>
            <person name="Du Y."/>
            <person name="Li S."/>
        </authorList>
    </citation>
    <scope>NUCLEOTIDE SEQUENCE [LARGE SCALE GENOMIC DNA]</scope>
    <source>
        <strain evidence="2">cv. 9930</strain>
    </source>
</reference>
<protein>
    <submittedName>
        <fullName evidence="1">Uncharacterized protein</fullName>
    </submittedName>
</protein>
<name>A0A0A0KGT4_CUCSA</name>
<reference evidence="1 2" key="3">
    <citation type="journal article" date="2010" name="BMC Genomics">
        <title>Transcriptome sequencing and comparative analysis of cucumber flowers with different sex types.</title>
        <authorList>
            <person name="Guo S."/>
            <person name="Zheng Y."/>
            <person name="Joung J.G."/>
            <person name="Liu S."/>
            <person name="Zhang Z."/>
            <person name="Crasta O.R."/>
            <person name="Sobral B.W."/>
            <person name="Xu Y."/>
            <person name="Huang S."/>
            <person name="Fei Z."/>
        </authorList>
    </citation>
    <scope>NUCLEOTIDE SEQUENCE [LARGE SCALE GENOMIC DNA]</scope>
    <source>
        <strain evidence="2">cv. 9930</strain>
    </source>
</reference>
<dbReference type="EMBL" id="CM002927">
    <property type="protein sequence ID" value="KGN48965.1"/>
    <property type="molecule type" value="Genomic_DNA"/>
</dbReference>
<dbReference type="eggNOG" id="ENOG502QRER">
    <property type="taxonomic scope" value="Eukaryota"/>
</dbReference>
<evidence type="ECO:0000313" key="1">
    <source>
        <dbReference type="EMBL" id="KGN48965.1"/>
    </source>
</evidence>
<organism evidence="1 2">
    <name type="scientific">Cucumis sativus</name>
    <name type="common">Cucumber</name>
    <dbReference type="NCBI Taxonomy" id="3659"/>
    <lineage>
        <taxon>Eukaryota</taxon>
        <taxon>Viridiplantae</taxon>
        <taxon>Streptophyta</taxon>
        <taxon>Embryophyta</taxon>
        <taxon>Tracheophyta</taxon>
        <taxon>Spermatophyta</taxon>
        <taxon>Magnoliopsida</taxon>
        <taxon>eudicotyledons</taxon>
        <taxon>Gunneridae</taxon>
        <taxon>Pentapetalae</taxon>
        <taxon>rosids</taxon>
        <taxon>fabids</taxon>
        <taxon>Cucurbitales</taxon>
        <taxon>Cucurbitaceae</taxon>
        <taxon>Benincaseae</taxon>
        <taxon>Cucumis</taxon>
    </lineage>
</organism>
<accession>A0A0A0KGT4</accession>
<gene>
    <name evidence="1" type="ORF">Csa_6G507380</name>
</gene>
<dbReference type="Gramene" id="KGN48965">
    <property type="protein sequence ID" value="KGN48965"/>
    <property type="gene ID" value="Csa_6G507380"/>
</dbReference>
<evidence type="ECO:0000313" key="2">
    <source>
        <dbReference type="Proteomes" id="UP000029981"/>
    </source>
</evidence>
<reference evidence="1 2" key="4">
    <citation type="journal article" date="2011" name="BMC Genomics">
        <title>RNA-Seq improves annotation of protein-coding genes in the cucumber genome.</title>
        <authorList>
            <person name="Li Z."/>
            <person name="Zhang Z."/>
            <person name="Yan P."/>
            <person name="Huang S."/>
            <person name="Fei Z."/>
            <person name="Lin K."/>
        </authorList>
    </citation>
    <scope>NUCLEOTIDE SEQUENCE [LARGE SCALE GENOMIC DNA]</scope>
    <source>
        <strain evidence="2">cv. 9930</strain>
    </source>
</reference>
<keyword evidence="2" id="KW-1185">Reference proteome</keyword>
<sequence>MISKNPSHACQKLMDLVTQLQEASMFKTSQEEATSSKPEKAKSLISNLLSNGYYPFHSSKRELNSMKKPKPTVLVVP</sequence>
<dbReference type="AlphaFoldDB" id="A0A0A0KGT4"/>
<proteinExistence type="predicted"/>